<dbReference type="GO" id="GO:0016747">
    <property type="term" value="F:acyltransferase activity, transferring groups other than amino-acyl groups"/>
    <property type="evidence" value="ECO:0007669"/>
    <property type="project" value="InterPro"/>
</dbReference>
<reference evidence="4 5" key="1">
    <citation type="submission" date="2016-03" db="EMBL/GenBank/DDBJ databases">
        <authorList>
            <consortium name="Pathogen Informatics"/>
        </authorList>
    </citation>
    <scope>NUCLEOTIDE SEQUENCE [LARGE SCALE GENOMIC DNA]</scope>
    <source>
        <strain evidence="4 5">NCTC13364</strain>
    </source>
</reference>
<keyword evidence="1 4" id="KW-0808">Transferase</keyword>
<feature type="domain" description="N-acetyltransferase" evidence="3">
    <location>
        <begin position="5"/>
        <end position="160"/>
    </location>
</feature>
<dbReference type="PANTHER" id="PTHR43877">
    <property type="entry name" value="AMINOALKYLPHOSPHONATE N-ACETYLTRANSFERASE-RELATED-RELATED"/>
    <property type="match status" value="1"/>
</dbReference>
<dbReference type="Gene3D" id="3.40.630.30">
    <property type="match status" value="1"/>
</dbReference>
<dbReference type="PROSITE" id="PS51186">
    <property type="entry name" value="GNAT"/>
    <property type="match status" value="1"/>
</dbReference>
<dbReference type="InterPro" id="IPR000182">
    <property type="entry name" value="GNAT_dom"/>
</dbReference>
<dbReference type="SUPFAM" id="SSF55729">
    <property type="entry name" value="Acyl-CoA N-acyltransferases (Nat)"/>
    <property type="match status" value="1"/>
</dbReference>
<accession>A0A146AZ12</accession>
<dbReference type="RefSeq" id="WP_066406578.1">
    <property type="nucleotide sequence ID" value="NZ_FKBS01000002.1"/>
</dbReference>
<protein>
    <submittedName>
        <fullName evidence="4">Acetyltransferase</fullName>
    </submittedName>
</protein>
<keyword evidence="2" id="KW-0012">Acyltransferase</keyword>
<proteinExistence type="predicted"/>
<dbReference type="AlphaFoldDB" id="A0A146AZ12"/>
<organism evidence="4 5">
    <name type="scientific">Bordetella ansorpii</name>
    <dbReference type="NCBI Taxonomy" id="288768"/>
    <lineage>
        <taxon>Bacteria</taxon>
        <taxon>Pseudomonadati</taxon>
        <taxon>Pseudomonadota</taxon>
        <taxon>Betaproteobacteria</taxon>
        <taxon>Burkholderiales</taxon>
        <taxon>Alcaligenaceae</taxon>
        <taxon>Bordetella</taxon>
    </lineage>
</organism>
<evidence type="ECO:0000259" key="3">
    <source>
        <dbReference type="PROSITE" id="PS51186"/>
    </source>
</evidence>
<dbReference type="InterPro" id="IPR016181">
    <property type="entry name" value="Acyl_CoA_acyltransferase"/>
</dbReference>
<sequence length="161" mass="17544">MPDIIDVDFANPDHARDLIALLNEYASGDMGSGESLPERVCRELPAALAARPWAHALLAYVDGKPAGLAVYFEGFSTFACQPLVNLHDFMVSAPFRGQGIARQLLDALDASARRLGCCKITLEVLEGNGPAQALYRKMGYEAYQLQDANGQAVFWQKKLAD</sequence>
<dbReference type="Proteomes" id="UP000077037">
    <property type="component" value="Unassembled WGS sequence"/>
</dbReference>
<dbReference type="EMBL" id="FKBS01000002">
    <property type="protein sequence ID" value="CZZ95346.1"/>
    <property type="molecule type" value="Genomic_DNA"/>
</dbReference>
<evidence type="ECO:0000256" key="1">
    <source>
        <dbReference type="ARBA" id="ARBA00022679"/>
    </source>
</evidence>
<dbReference type="InterPro" id="IPR050832">
    <property type="entry name" value="Bact_Acetyltransf"/>
</dbReference>
<gene>
    <name evidence="4" type="ORF">SAMEA1982600_00211</name>
</gene>
<evidence type="ECO:0000256" key="2">
    <source>
        <dbReference type="ARBA" id="ARBA00023315"/>
    </source>
</evidence>
<evidence type="ECO:0000313" key="4">
    <source>
        <dbReference type="EMBL" id="CZZ95346.1"/>
    </source>
</evidence>
<dbReference type="OrthoDB" id="9799601at2"/>
<dbReference type="Pfam" id="PF00583">
    <property type="entry name" value="Acetyltransf_1"/>
    <property type="match status" value="1"/>
</dbReference>
<dbReference type="CDD" id="cd04301">
    <property type="entry name" value="NAT_SF"/>
    <property type="match status" value="1"/>
</dbReference>
<name>A0A146AZ12_9BORD</name>
<evidence type="ECO:0000313" key="5">
    <source>
        <dbReference type="Proteomes" id="UP000077037"/>
    </source>
</evidence>